<sequence length="100" mass="11179">MLRGEEHVAADAGMDGFARLRDRAIECGMRIQPPATRYTSDDELVLLACLANAQRIATTAMLPIDERLKKDITRCAEILIRHNLRLSPLTLYSGRNATKI</sequence>
<evidence type="ECO:0000313" key="1">
    <source>
        <dbReference type="EMBL" id="MBB4149788.1"/>
    </source>
</evidence>
<dbReference type="RefSeq" id="WP_188083288.1">
    <property type="nucleotide sequence ID" value="NZ_JACIEU010000015.1"/>
</dbReference>
<name>A0A7W6PWG4_9SPHN</name>
<gene>
    <name evidence="1" type="ORF">GGQ90_003582</name>
</gene>
<reference evidence="1 2" key="1">
    <citation type="submission" date="2020-08" db="EMBL/GenBank/DDBJ databases">
        <title>Genomic Encyclopedia of Type Strains, Phase IV (KMG-IV): sequencing the most valuable type-strain genomes for metagenomic binning, comparative biology and taxonomic classification.</title>
        <authorList>
            <person name="Goeker M."/>
        </authorList>
    </citation>
    <scope>NUCLEOTIDE SEQUENCE [LARGE SCALE GENOMIC DNA]</scope>
    <source>
        <strain evidence="1 2">DSM 19371</strain>
    </source>
</reference>
<proteinExistence type="predicted"/>
<comment type="caution">
    <text evidence="1">The sequence shown here is derived from an EMBL/GenBank/DDBJ whole genome shotgun (WGS) entry which is preliminary data.</text>
</comment>
<evidence type="ECO:0000313" key="2">
    <source>
        <dbReference type="Proteomes" id="UP000590524"/>
    </source>
</evidence>
<dbReference type="EMBL" id="JACIEU010000015">
    <property type="protein sequence ID" value="MBB4149788.1"/>
    <property type="molecule type" value="Genomic_DNA"/>
</dbReference>
<accession>A0A7W6PWG4</accession>
<dbReference type="Proteomes" id="UP000590524">
    <property type="component" value="Unassembled WGS sequence"/>
</dbReference>
<keyword evidence="2" id="KW-1185">Reference proteome</keyword>
<organism evidence="1 2">
    <name type="scientific">Sphingobium scionense</name>
    <dbReference type="NCBI Taxonomy" id="1404341"/>
    <lineage>
        <taxon>Bacteria</taxon>
        <taxon>Pseudomonadati</taxon>
        <taxon>Pseudomonadota</taxon>
        <taxon>Alphaproteobacteria</taxon>
        <taxon>Sphingomonadales</taxon>
        <taxon>Sphingomonadaceae</taxon>
        <taxon>Sphingobium</taxon>
    </lineage>
</organism>
<dbReference type="AlphaFoldDB" id="A0A7W6PWG4"/>
<protein>
    <submittedName>
        <fullName evidence="1">Uncharacterized protein</fullName>
    </submittedName>
</protein>